<comment type="caution">
    <text evidence="20">The sequence shown here is derived from an EMBL/GenBank/DDBJ whole genome shotgun (WGS) entry which is preliminary data.</text>
</comment>
<dbReference type="CDD" id="cd01347">
    <property type="entry name" value="ligand_gated_channel"/>
    <property type="match status" value="1"/>
</dbReference>
<evidence type="ECO:0000256" key="9">
    <source>
        <dbReference type="ARBA" id="ARBA00023065"/>
    </source>
</evidence>
<dbReference type="NCBIfam" id="TIGR01783">
    <property type="entry name" value="TonB-siderophor"/>
    <property type="match status" value="1"/>
</dbReference>
<dbReference type="Proteomes" id="UP001596379">
    <property type="component" value="Unassembled WGS sequence"/>
</dbReference>
<keyword evidence="7 17" id="KW-0732">Signal</keyword>
<protein>
    <submittedName>
        <fullName evidence="20">TonB-dependent receptor</fullName>
    </submittedName>
</protein>
<dbReference type="PROSITE" id="PS01156">
    <property type="entry name" value="TONB_DEPENDENT_REC_2"/>
    <property type="match status" value="1"/>
</dbReference>
<evidence type="ECO:0000259" key="18">
    <source>
        <dbReference type="Pfam" id="PF00593"/>
    </source>
</evidence>
<dbReference type="RefSeq" id="WP_382232636.1">
    <property type="nucleotide sequence ID" value="NZ_JBHTCC010000001.1"/>
</dbReference>
<organism evidence="20 21">
    <name type="scientific">Herminiimonas aquatilis</name>
    <dbReference type="NCBI Taxonomy" id="345342"/>
    <lineage>
        <taxon>Bacteria</taxon>
        <taxon>Pseudomonadati</taxon>
        <taxon>Pseudomonadota</taxon>
        <taxon>Betaproteobacteria</taxon>
        <taxon>Burkholderiales</taxon>
        <taxon>Oxalobacteraceae</taxon>
        <taxon>Herminiimonas</taxon>
    </lineage>
</organism>
<comment type="subcellular location">
    <subcellularLocation>
        <location evidence="1 14">Cell outer membrane</location>
        <topology evidence="1 14">Multi-pass membrane protein</topology>
    </subcellularLocation>
</comment>
<keyword evidence="10 16" id="KW-0798">TonB box</keyword>
<comment type="similarity">
    <text evidence="2 14 16">Belongs to the TonB-dependent receptor family.</text>
</comment>
<feature type="short sequence motif" description="TonB C-terminal box" evidence="15">
    <location>
        <begin position="713"/>
        <end position="730"/>
    </location>
</feature>
<dbReference type="InterPro" id="IPR036942">
    <property type="entry name" value="Beta-barrel_TonB_sf"/>
</dbReference>
<keyword evidence="12 20" id="KW-0675">Receptor</keyword>
<keyword evidence="21" id="KW-1185">Reference proteome</keyword>
<reference evidence="21" key="1">
    <citation type="journal article" date="2019" name="Int. J. Syst. Evol. Microbiol.">
        <title>The Global Catalogue of Microorganisms (GCM) 10K type strain sequencing project: providing services to taxonomists for standard genome sequencing and annotation.</title>
        <authorList>
            <consortium name="The Broad Institute Genomics Platform"/>
            <consortium name="The Broad Institute Genome Sequencing Center for Infectious Disease"/>
            <person name="Wu L."/>
            <person name="Ma J."/>
        </authorList>
    </citation>
    <scope>NUCLEOTIDE SEQUENCE [LARGE SCALE GENOMIC DNA]</scope>
    <source>
        <strain evidence="21">CCUG 36956</strain>
    </source>
</reference>
<dbReference type="Pfam" id="PF07715">
    <property type="entry name" value="Plug"/>
    <property type="match status" value="1"/>
</dbReference>
<dbReference type="EMBL" id="JBHTCC010000001">
    <property type="protein sequence ID" value="MFC7297493.1"/>
    <property type="molecule type" value="Genomic_DNA"/>
</dbReference>
<evidence type="ECO:0000313" key="20">
    <source>
        <dbReference type="EMBL" id="MFC7297493.1"/>
    </source>
</evidence>
<keyword evidence="6 14" id="KW-0812">Transmembrane</keyword>
<dbReference type="Pfam" id="PF00593">
    <property type="entry name" value="TonB_dep_Rec_b-barrel"/>
    <property type="match status" value="1"/>
</dbReference>
<proteinExistence type="inferred from homology"/>
<feature type="chain" id="PRO_5045260660" evidence="17">
    <location>
        <begin position="33"/>
        <end position="730"/>
    </location>
</feature>
<dbReference type="Gene3D" id="2.40.170.20">
    <property type="entry name" value="TonB-dependent receptor, beta-barrel domain"/>
    <property type="match status" value="1"/>
</dbReference>
<evidence type="ECO:0000256" key="5">
    <source>
        <dbReference type="ARBA" id="ARBA00022496"/>
    </source>
</evidence>
<dbReference type="InterPro" id="IPR039426">
    <property type="entry name" value="TonB-dep_rcpt-like"/>
</dbReference>
<keyword evidence="3 14" id="KW-0813">Transport</keyword>
<evidence type="ECO:0000256" key="10">
    <source>
        <dbReference type="ARBA" id="ARBA00023077"/>
    </source>
</evidence>
<sequence>MSRRTSRPILKQTLIACALQAALPILAGTAFAQTADPANTTELTEIVVTSSADASAEGLSKPYAGGQVARGGRAGILGTQDMMDTPFSITSYTNELIQNQQAKSVADVLQNDPTVRIARGFGNFQELYMIRGFNVYSDDMSYNGLYGLLPRQYVAAELLERVEVFRGASAFLNGAAPGGSGIGGSINVVPKRAGNDPLTQVTIGVESGGHYQVGVDLSRRFGEDKASGLRVNAVRRDGETSVDNEKRELSLLSLGWDWRSRDVRVSTDLGYQEHKISQPRPSLYVGTVVPTAPDASKNFAQPWTYSNSRDAFGTVRGEIDFSDAVTGWAAAGIRKGRESNRLANPLITAANGDMSTYRWENERQDDVATGEVGLRGKLQTGSVKHAWTASASAFQSKEYNAFKGSAYNALQTNLYNPVAYAMPALDGYGEGNLSNPPLVGKLEMSSVALADTLSFLDDQLLLTLGARQQSMESYGYSAVTGTQESHNKKTKTSPIAGIVFKASHQVSVYANYIEGLEKGPVAPAYTNNRFSLFEPQVSEQKEVGVKYDFGKFGGTLAYFMTSRPSSYVNGANVFVVEGEQKNRGVELSLFGNVQRGLRLLGGLTVLDTEQKTSVASLNGKDSIGVPKTMANLGVEWDVPGMSGFSVNSRVVYTGSQYANGTNTLEIPSWTRVDLGARYLSTIANKLVTWRARVDNVANRDYWASSGGYPGQSYLVLGAPRTFTLSASIEF</sequence>
<evidence type="ECO:0000259" key="19">
    <source>
        <dbReference type="Pfam" id="PF07715"/>
    </source>
</evidence>
<dbReference type="Gene3D" id="2.170.130.10">
    <property type="entry name" value="TonB-dependent receptor, plug domain"/>
    <property type="match status" value="1"/>
</dbReference>
<evidence type="ECO:0000256" key="15">
    <source>
        <dbReference type="PROSITE-ProRule" id="PRU10144"/>
    </source>
</evidence>
<keyword evidence="9" id="KW-0406">Ion transport</keyword>
<evidence type="ECO:0000256" key="12">
    <source>
        <dbReference type="ARBA" id="ARBA00023170"/>
    </source>
</evidence>
<gene>
    <name evidence="20" type="ORF">ACFQO0_03475</name>
</gene>
<dbReference type="InterPro" id="IPR037066">
    <property type="entry name" value="Plug_dom_sf"/>
</dbReference>
<dbReference type="InterPro" id="IPR010105">
    <property type="entry name" value="TonB_sidphr_rcpt"/>
</dbReference>
<evidence type="ECO:0000256" key="8">
    <source>
        <dbReference type="ARBA" id="ARBA00023004"/>
    </source>
</evidence>
<name>A0ABW2J2W4_9BURK</name>
<evidence type="ECO:0000256" key="13">
    <source>
        <dbReference type="ARBA" id="ARBA00023237"/>
    </source>
</evidence>
<evidence type="ECO:0000313" key="21">
    <source>
        <dbReference type="Proteomes" id="UP001596379"/>
    </source>
</evidence>
<evidence type="ECO:0000256" key="16">
    <source>
        <dbReference type="RuleBase" id="RU003357"/>
    </source>
</evidence>
<evidence type="ECO:0000256" key="2">
    <source>
        <dbReference type="ARBA" id="ARBA00009810"/>
    </source>
</evidence>
<keyword evidence="4 14" id="KW-1134">Transmembrane beta strand</keyword>
<keyword evidence="11 14" id="KW-0472">Membrane</keyword>
<dbReference type="InterPro" id="IPR000531">
    <property type="entry name" value="Beta-barrel_TonB"/>
</dbReference>
<dbReference type="PANTHER" id="PTHR32552:SF82">
    <property type="entry name" value="FCUA PROTEIN"/>
    <property type="match status" value="1"/>
</dbReference>
<evidence type="ECO:0000256" key="3">
    <source>
        <dbReference type="ARBA" id="ARBA00022448"/>
    </source>
</evidence>
<keyword evidence="13 14" id="KW-0998">Cell outer membrane</keyword>
<accession>A0ABW2J2W4</accession>
<feature type="domain" description="TonB-dependent receptor plug" evidence="19">
    <location>
        <begin position="82"/>
        <end position="179"/>
    </location>
</feature>
<keyword evidence="8" id="KW-0408">Iron</keyword>
<evidence type="ECO:0000256" key="4">
    <source>
        <dbReference type="ARBA" id="ARBA00022452"/>
    </source>
</evidence>
<evidence type="ECO:0000256" key="7">
    <source>
        <dbReference type="ARBA" id="ARBA00022729"/>
    </source>
</evidence>
<feature type="domain" description="TonB-dependent receptor-like beta-barrel" evidence="18">
    <location>
        <begin position="258"/>
        <end position="696"/>
    </location>
</feature>
<evidence type="ECO:0000256" key="6">
    <source>
        <dbReference type="ARBA" id="ARBA00022692"/>
    </source>
</evidence>
<dbReference type="InterPro" id="IPR012910">
    <property type="entry name" value="Plug_dom"/>
</dbReference>
<keyword evidence="5" id="KW-0410">Iron transport</keyword>
<dbReference type="SUPFAM" id="SSF56935">
    <property type="entry name" value="Porins"/>
    <property type="match status" value="1"/>
</dbReference>
<dbReference type="PROSITE" id="PS52016">
    <property type="entry name" value="TONB_DEPENDENT_REC_3"/>
    <property type="match status" value="1"/>
</dbReference>
<dbReference type="PANTHER" id="PTHR32552">
    <property type="entry name" value="FERRICHROME IRON RECEPTOR-RELATED"/>
    <property type="match status" value="1"/>
</dbReference>
<evidence type="ECO:0000256" key="14">
    <source>
        <dbReference type="PROSITE-ProRule" id="PRU01360"/>
    </source>
</evidence>
<dbReference type="InterPro" id="IPR010917">
    <property type="entry name" value="TonB_rcpt_CS"/>
</dbReference>
<feature type="signal peptide" evidence="17">
    <location>
        <begin position="1"/>
        <end position="32"/>
    </location>
</feature>
<evidence type="ECO:0000256" key="17">
    <source>
        <dbReference type="SAM" id="SignalP"/>
    </source>
</evidence>
<evidence type="ECO:0000256" key="1">
    <source>
        <dbReference type="ARBA" id="ARBA00004571"/>
    </source>
</evidence>
<evidence type="ECO:0000256" key="11">
    <source>
        <dbReference type="ARBA" id="ARBA00023136"/>
    </source>
</evidence>